<dbReference type="Pfam" id="PF00171">
    <property type="entry name" value="Aldedh"/>
    <property type="match status" value="1"/>
</dbReference>
<dbReference type="InterPro" id="IPR015590">
    <property type="entry name" value="Aldehyde_DH_dom"/>
</dbReference>
<dbReference type="Gene3D" id="3.40.605.10">
    <property type="entry name" value="Aldehyde Dehydrogenase, Chain A, domain 1"/>
    <property type="match status" value="1"/>
</dbReference>
<evidence type="ECO:0000256" key="1">
    <source>
        <dbReference type="ARBA" id="ARBA00009986"/>
    </source>
</evidence>
<dbReference type="PANTHER" id="PTHR42804:SF1">
    <property type="entry name" value="ALDEHYDE DEHYDROGENASE-RELATED"/>
    <property type="match status" value="1"/>
</dbReference>
<dbReference type="InterPro" id="IPR016160">
    <property type="entry name" value="Ald_DH_CS_CYS"/>
</dbReference>
<dbReference type="EMBL" id="BOQE01000001">
    <property type="protein sequence ID" value="GIM46541.1"/>
    <property type="molecule type" value="Genomic_DNA"/>
</dbReference>
<sequence length="491" mass="54360">MQESHHIFIQGKWRKGEGGIRKIMNPSSGEVLTEVKEATEEQVDEAVLAARRAFETTNWAENIELRVQMLRELSDKLEESAEEFALLETRNTGKPIRESRLDVSDSITCLRYYADLVANRICWEKEMYDGTISKVVEEPIGVCGLIVPWNFPLLLGIWKLAPALAAGNTVIFKPSEVTPLSFLKLTELIEKSEMPPGVFNLVLGEGRSVGHSLVAHPEVDKISFTGGSATGRRIYQECAKNLKRVSLELGGKSPLLVFDDVDLATAVDWAMFGSFFNQGQVCVASSRILVHQSLYDDFLTHLSARAAQIVIGDPVDETTEMGPLVSEAHRKKVEEYIQIGLTDGARLLSGGQRIPDRSGYYLSPAIFTDVKQDMRIVQEEIFGPVITVQPFKEEIEAIQLANDTPFGLAAGVLSRDLERAERVAGRLRAGTVWINGYHTPHVETPWGGFKQSGIGRELGPQGLAAFTEAKHINRNLQLQPIGWYSNKGVSS</sequence>
<dbReference type="InterPro" id="IPR016161">
    <property type="entry name" value="Ald_DH/histidinol_DH"/>
</dbReference>
<dbReference type="EC" id="1.2.1.3" evidence="3"/>
<reference evidence="9" key="1">
    <citation type="journal article" date="2023" name="Int. J. Syst. Evol. Microbiol.">
        <title>Collibacillus ludicampi gen. nov., sp. nov., a new soil bacterium of the family Alicyclobacillaceae.</title>
        <authorList>
            <person name="Jojima T."/>
            <person name="Ioku Y."/>
            <person name="Fukuta Y."/>
            <person name="Shirasaka N."/>
            <person name="Matsumura Y."/>
            <person name="Mori M."/>
        </authorList>
    </citation>
    <scope>NUCLEOTIDE SEQUENCE</scope>
    <source>
        <strain evidence="9">TP075</strain>
    </source>
</reference>
<feature type="active site" evidence="5">
    <location>
        <position position="248"/>
    </location>
</feature>
<evidence type="ECO:0000256" key="3">
    <source>
        <dbReference type="ARBA" id="ARBA00024226"/>
    </source>
</evidence>
<dbReference type="PROSITE" id="PS00687">
    <property type="entry name" value="ALDEHYDE_DEHYDR_GLU"/>
    <property type="match status" value="1"/>
</dbReference>
<name>A0AAV4LFP3_9BACL</name>
<organism evidence="9 10">
    <name type="scientific">Collibacillus ludicampi</name>
    <dbReference type="NCBI Taxonomy" id="2771369"/>
    <lineage>
        <taxon>Bacteria</taxon>
        <taxon>Bacillati</taxon>
        <taxon>Bacillota</taxon>
        <taxon>Bacilli</taxon>
        <taxon>Bacillales</taxon>
        <taxon>Alicyclobacillaceae</taxon>
        <taxon>Collibacillus</taxon>
    </lineage>
</organism>
<dbReference type="GO" id="GO:0004029">
    <property type="term" value="F:aldehyde dehydrogenase (NAD+) activity"/>
    <property type="evidence" value="ECO:0007669"/>
    <property type="project" value="UniProtKB-EC"/>
</dbReference>
<gene>
    <name evidence="9" type="primary">gbsA_2</name>
    <name evidence="9" type="ORF">DNHGIG_20900</name>
</gene>
<dbReference type="InterPro" id="IPR029510">
    <property type="entry name" value="Ald_DH_CS_GLU"/>
</dbReference>
<dbReference type="FunFam" id="3.40.605.10:FF:000007">
    <property type="entry name" value="NAD/NADP-dependent betaine aldehyde dehydrogenase"/>
    <property type="match status" value="1"/>
</dbReference>
<comment type="similarity">
    <text evidence="1 6">Belongs to the aldehyde dehydrogenase family.</text>
</comment>
<dbReference type="Proteomes" id="UP001057291">
    <property type="component" value="Unassembled WGS sequence"/>
</dbReference>
<feature type="coiled-coil region" evidence="7">
    <location>
        <begin position="60"/>
        <end position="90"/>
    </location>
</feature>
<dbReference type="RefSeq" id="WP_282199627.1">
    <property type="nucleotide sequence ID" value="NZ_BOQE01000001.1"/>
</dbReference>
<dbReference type="SUPFAM" id="SSF53720">
    <property type="entry name" value="ALDH-like"/>
    <property type="match status" value="1"/>
</dbReference>
<proteinExistence type="inferred from homology"/>
<dbReference type="AlphaFoldDB" id="A0AAV4LFP3"/>
<comment type="caution">
    <text evidence="9">The sequence shown here is derived from an EMBL/GenBank/DDBJ whole genome shotgun (WGS) entry which is preliminary data.</text>
</comment>
<dbReference type="PANTHER" id="PTHR42804">
    <property type="entry name" value="ALDEHYDE DEHYDROGENASE"/>
    <property type="match status" value="1"/>
</dbReference>
<evidence type="ECO:0000256" key="4">
    <source>
        <dbReference type="ARBA" id="ARBA00049194"/>
    </source>
</evidence>
<evidence type="ECO:0000256" key="2">
    <source>
        <dbReference type="ARBA" id="ARBA00023002"/>
    </source>
</evidence>
<evidence type="ECO:0000256" key="7">
    <source>
        <dbReference type="SAM" id="Coils"/>
    </source>
</evidence>
<feature type="domain" description="Aldehyde dehydrogenase" evidence="8">
    <location>
        <begin position="13"/>
        <end position="472"/>
    </location>
</feature>
<keyword evidence="7" id="KW-0175">Coiled coil</keyword>
<comment type="catalytic activity">
    <reaction evidence="4">
        <text>an aldehyde + NAD(+) + H2O = a carboxylate + NADH + 2 H(+)</text>
        <dbReference type="Rhea" id="RHEA:16185"/>
        <dbReference type="ChEBI" id="CHEBI:15377"/>
        <dbReference type="ChEBI" id="CHEBI:15378"/>
        <dbReference type="ChEBI" id="CHEBI:17478"/>
        <dbReference type="ChEBI" id="CHEBI:29067"/>
        <dbReference type="ChEBI" id="CHEBI:57540"/>
        <dbReference type="ChEBI" id="CHEBI:57945"/>
        <dbReference type="EC" id="1.2.1.3"/>
    </reaction>
</comment>
<dbReference type="InterPro" id="IPR016162">
    <property type="entry name" value="Ald_DH_N"/>
</dbReference>
<keyword evidence="10" id="KW-1185">Reference proteome</keyword>
<keyword evidence="2 6" id="KW-0560">Oxidoreductase</keyword>
<protein>
    <recommendedName>
        <fullName evidence="3">aldehyde dehydrogenase (NAD(+))</fullName>
        <ecNumber evidence="3">1.2.1.3</ecNumber>
    </recommendedName>
</protein>
<evidence type="ECO:0000313" key="10">
    <source>
        <dbReference type="Proteomes" id="UP001057291"/>
    </source>
</evidence>
<dbReference type="FunFam" id="3.40.309.10:FF:000012">
    <property type="entry name" value="Betaine aldehyde dehydrogenase"/>
    <property type="match status" value="1"/>
</dbReference>
<evidence type="ECO:0000256" key="6">
    <source>
        <dbReference type="RuleBase" id="RU003345"/>
    </source>
</evidence>
<evidence type="ECO:0000313" key="9">
    <source>
        <dbReference type="EMBL" id="GIM46541.1"/>
    </source>
</evidence>
<dbReference type="InterPro" id="IPR016163">
    <property type="entry name" value="Ald_DH_C"/>
</dbReference>
<dbReference type="Gene3D" id="3.40.309.10">
    <property type="entry name" value="Aldehyde Dehydrogenase, Chain A, domain 2"/>
    <property type="match status" value="1"/>
</dbReference>
<evidence type="ECO:0000256" key="5">
    <source>
        <dbReference type="PROSITE-ProRule" id="PRU10007"/>
    </source>
</evidence>
<evidence type="ECO:0000259" key="8">
    <source>
        <dbReference type="Pfam" id="PF00171"/>
    </source>
</evidence>
<accession>A0AAV4LFP3</accession>
<dbReference type="PROSITE" id="PS00070">
    <property type="entry name" value="ALDEHYDE_DEHYDR_CYS"/>
    <property type="match status" value="1"/>
</dbReference>